<dbReference type="Pfam" id="PF08240">
    <property type="entry name" value="ADH_N"/>
    <property type="match status" value="1"/>
</dbReference>
<sequence length="115" mass="12262">MGSIVPPRNHIPPKNNESPRKGLLLADAAGFCHTDAVFARGLMSRDLPSVSSHEFASTAVALGPSVDPNSPVKVGTRVGSFGRAYRPCGSCRECRNNGDEEEGYSAYCPRAKNLD</sequence>
<organism evidence="7 8">
    <name type="scientific">Lepraria neglecta</name>
    <dbReference type="NCBI Taxonomy" id="209136"/>
    <lineage>
        <taxon>Eukaryota</taxon>
        <taxon>Fungi</taxon>
        <taxon>Dikarya</taxon>
        <taxon>Ascomycota</taxon>
        <taxon>Pezizomycotina</taxon>
        <taxon>Lecanoromycetes</taxon>
        <taxon>OSLEUM clade</taxon>
        <taxon>Lecanoromycetidae</taxon>
        <taxon>Lecanorales</taxon>
        <taxon>Lecanorineae</taxon>
        <taxon>Stereocaulaceae</taxon>
        <taxon>Lepraria</taxon>
    </lineage>
</organism>
<dbReference type="PANTHER" id="PTHR42940:SF8">
    <property type="entry name" value="VACUOLAR PROTEIN SORTING-ASSOCIATED PROTEIN 11"/>
    <property type="match status" value="1"/>
</dbReference>
<dbReference type="AlphaFoldDB" id="A0AAE0DKM1"/>
<dbReference type="InterPro" id="IPR011032">
    <property type="entry name" value="GroES-like_sf"/>
</dbReference>
<comment type="caution">
    <text evidence="7">The sequence shown here is derived from an EMBL/GenBank/DDBJ whole genome shotgun (WGS) entry which is preliminary data.</text>
</comment>
<evidence type="ECO:0000313" key="7">
    <source>
        <dbReference type="EMBL" id="KAK3173259.1"/>
    </source>
</evidence>
<proteinExistence type="predicted"/>
<evidence type="ECO:0000256" key="2">
    <source>
        <dbReference type="ARBA" id="ARBA00022723"/>
    </source>
</evidence>
<gene>
    <name evidence="7" type="ORF">OEA41_006588</name>
</gene>
<dbReference type="InterPro" id="IPR013154">
    <property type="entry name" value="ADH-like_N"/>
</dbReference>
<name>A0AAE0DKM1_9LECA</name>
<dbReference type="GO" id="GO:0005737">
    <property type="term" value="C:cytoplasm"/>
    <property type="evidence" value="ECO:0007669"/>
    <property type="project" value="TreeGrafter"/>
</dbReference>
<dbReference type="GO" id="GO:0046872">
    <property type="term" value="F:metal ion binding"/>
    <property type="evidence" value="ECO:0007669"/>
    <property type="project" value="UniProtKB-KW"/>
</dbReference>
<dbReference type="Proteomes" id="UP001276659">
    <property type="component" value="Unassembled WGS sequence"/>
</dbReference>
<dbReference type="EMBL" id="JASNWA010000007">
    <property type="protein sequence ID" value="KAK3173259.1"/>
    <property type="molecule type" value="Genomic_DNA"/>
</dbReference>
<keyword evidence="3" id="KW-0862">Zinc</keyword>
<dbReference type="GO" id="GO:0004022">
    <property type="term" value="F:alcohol dehydrogenase (NAD+) activity"/>
    <property type="evidence" value="ECO:0007669"/>
    <property type="project" value="TreeGrafter"/>
</dbReference>
<accession>A0AAE0DKM1</accession>
<feature type="domain" description="Alcohol dehydrogenase-like N-terminal" evidence="6">
    <location>
        <begin position="27"/>
        <end position="98"/>
    </location>
</feature>
<evidence type="ECO:0000313" key="8">
    <source>
        <dbReference type="Proteomes" id="UP001276659"/>
    </source>
</evidence>
<keyword evidence="2" id="KW-0479">Metal-binding</keyword>
<keyword evidence="8" id="KW-1185">Reference proteome</keyword>
<comment type="cofactor">
    <cofactor evidence="1">
        <name>Zn(2+)</name>
        <dbReference type="ChEBI" id="CHEBI:29105"/>
    </cofactor>
</comment>
<evidence type="ECO:0000256" key="1">
    <source>
        <dbReference type="ARBA" id="ARBA00001947"/>
    </source>
</evidence>
<evidence type="ECO:0000256" key="5">
    <source>
        <dbReference type="SAM" id="MobiDB-lite"/>
    </source>
</evidence>
<feature type="region of interest" description="Disordered" evidence="5">
    <location>
        <begin position="1"/>
        <end position="20"/>
    </location>
</feature>
<evidence type="ECO:0000256" key="4">
    <source>
        <dbReference type="ARBA" id="ARBA00023002"/>
    </source>
</evidence>
<protein>
    <recommendedName>
        <fullName evidence="6">Alcohol dehydrogenase-like N-terminal domain-containing protein</fullName>
    </recommendedName>
</protein>
<keyword evidence="4" id="KW-0560">Oxidoreductase</keyword>
<reference evidence="7" key="1">
    <citation type="submission" date="2022-11" db="EMBL/GenBank/DDBJ databases">
        <title>Chromosomal genome sequence assembly and mating type (MAT) locus characterization of the leprose asexual lichenized fungus Lepraria neglecta (Nyl.) Erichsen.</title>
        <authorList>
            <person name="Allen J.L."/>
            <person name="Pfeffer B."/>
        </authorList>
    </citation>
    <scope>NUCLEOTIDE SEQUENCE</scope>
    <source>
        <strain evidence="7">Allen 5258</strain>
    </source>
</reference>
<dbReference type="Gene3D" id="3.90.180.10">
    <property type="entry name" value="Medium-chain alcohol dehydrogenases, catalytic domain"/>
    <property type="match status" value="1"/>
</dbReference>
<evidence type="ECO:0000259" key="6">
    <source>
        <dbReference type="Pfam" id="PF08240"/>
    </source>
</evidence>
<evidence type="ECO:0000256" key="3">
    <source>
        <dbReference type="ARBA" id="ARBA00022833"/>
    </source>
</evidence>
<dbReference type="PANTHER" id="PTHR42940">
    <property type="entry name" value="ALCOHOL DEHYDROGENASE 1-RELATED"/>
    <property type="match status" value="1"/>
</dbReference>
<dbReference type="SUPFAM" id="SSF50129">
    <property type="entry name" value="GroES-like"/>
    <property type="match status" value="1"/>
</dbReference>